<dbReference type="GO" id="GO:0005886">
    <property type="term" value="C:plasma membrane"/>
    <property type="evidence" value="ECO:0007669"/>
    <property type="project" value="InterPro"/>
</dbReference>
<dbReference type="AlphaFoldDB" id="A0A6V8MCK2"/>
<protein>
    <recommendedName>
        <fullName evidence="10">Prolipoprotein diacylglyceryl transferase</fullName>
    </recommendedName>
</protein>
<evidence type="ECO:0000256" key="1">
    <source>
        <dbReference type="ARBA" id="ARBA00007150"/>
    </source>
</evidence>
<feature type="transmembrane region" description="Helical" evidence="7">
    <location>
        <begin position="117"/>
        <end position="135"/>
    </location>
</feature>
<keyword evidence="4 7" id="KW-0812">Transmembrane</keyword>
<proteinExistence type="inferred from homology"/>
<feature type="transmembrane region" description="Helical" evidence="7">
    <location>
        <begin position="226"/>
        <end position="255"/>
    </location>
</feature>
<dbReference type="EMBL" id="BLXX01000001">
    <property type="protein sequence ID" value="GFO57705.1"/>
    <property type="molecule type" value="Genomic_DNA"/>
</dbReference>
<evidence type="ECO:0000256" key="5">
    <source>
        <dbReference type="ARBA" id="ARBA00022989"/>
    </source>
</evidence>
<evidence type="ECO:0000256" key="4">
    <source>
        <dbReference type="ARBA" id="ARBA00022692"/>
    </source>
</evidence>
<evidence type="ECO:0008006" key="10">
    <source>
        <dbReference type="Google" id="ProtNLM"/>
    </source>
</evidence>
<feature type="transmembrane region" description="Helical" evidence="7">
    <location>
        <begin position="85"/>
        <end position="105"/>
    </location>
</feature>
<evidence type="ECO:0000313" key="9">
    <source>
        <dbReference type="Proteomes" id="UP000556026"/>
    </source>
</evidence>
<evidence type="ECO:0000256" key="7">
    <source>
        <dbReference type="SAM" id="Phobius"/>
    </source>
</evidence>
<keyword evidence="5 7" id="KW-1133">Transmembrane helix</keyword>
<dbReference type="PANTHER" id="PTHR30589">
    <property type="entry name" value="PROLIPOPROTEIN DIACYLGLYCERYL TRANSFERASE"/>
    <property type="match status" value="1"/>
</dbReference>
<dbReference type="PANTHER" id="PTHR30589:SF0">
    <property type="entry name" value="PHOSPHATIDYLGLYCEROL--PROLIPOPROTEIN DIACYLGLYCERYL TRANSFERASE"/>
    <property type="match status" value="1"/>
</dbReference>
<dbReference type="InterPro" id="IPR001640">
    <property type="entry name" value="Lgt"/>
</dbReference>
<dbReference type="Pfam" id="PF01790">
    <property type="entry name" value="LGT"/>
    <property type="match status" value="1"/>
</dbReference>
<evidence type="ECO:0000256" key="3">
    <source>
        <dbReference type="ARBA" id="ARBA00022679"/>
    </source>
</evidence>
<comment type="caution">
    <text evidence="8">The sequence shown here is derived from an EMBL/GenBank/DDBJ whole genome shotgun (WGS) entry which is preliminary data.</text>
</comment>
<name>A0A6V8MCK2_9BACT</name>
<feature type="transmembrane region" description="Helical" evidence="7">
    <location>
        <begin position="276"/>
        <end position="298"/>
    </location>
</feature>
<keyword evidence="9" id="KW-1185">Reference proteome</keyword>
<evidence type="ECO:0000256" key="2">
    <source>
        <dbReference type="ARBA" id="ARBA00022475"/>
    </source>
</evidence>
<dbReference type="Proteomes" id="UP000556026">
    <property type="component" value="Unassembled WGS sequence"/>
</dbReference>
<evidence type="ECO:0000313" key="8">
    <source>
        <dbReference type="EMBL" id="GFO57705.1"/>
    </source>
</evidence>
<gene>
    <name evidence="8" type="ORF">GMST_00300</name>
</gene>
<feature type="transmembrane region" description="Helical" evidence="7">
    <location>
        <begin position="56"/>
        <end position="78"/>
    </location>
</feature>
<keyword evidence="6 7" id="KW-0472">Membrane</keyword>
<sequence length="353" mass="37655">MFNMAQPLFLITLSTFSALYLAWGVTRLPAERWQIAAAVPLNKAGDGSWGGVNLTWYGVLTANAYLAATALALLLMGAAGISLRAIVFLVVLLLLCCVPASRLVAQVVEKKANTFTVGGAVFIGTLVAPWIVELVNRLALGDQGDRVPPLVALSAISIAYAFGEGFGRLACLSFGCCYGKALSHCHPRLARLLAPLALTFTGKTKKIAYASQLDGVKVVPVQALTYVLYCGAGLAGCILFLAGSYAASFLVTLAVTQAWRVVSELLRDDYRGAGRISAYQIMGILGIAYGFVMAWLFGDDRSPAADLANGWSLIWSPGTLLALQLLWLVIFLYTGLSRVTAATLRFHVEPDKV</sequence>
<feature type="transmembrane region" description="Helical" evidence="7">
    <location>
        <begin position="147"/>
        <end position="163"/>
    </location>
</feature>
<dbReference type="GO" id="GO:0008961">
    <property type="term" value="F:phosphatidylglycerol-prolipoprotein diacylglyceryl transferase activity"/>
    <property type="evidence" value="ECO:0007669"/>
    <property type="project" value="InterPro"/>
</dbReference>
<organism evidence="8 9">
    <name type="scientific">Geomonas silvestris</name>
    <dbReference type="NCBI Taxonomy" id="2740184"/>
    <lineage>
        <taxon>Bacteria</taxon>
        <taxon>Pseudomonadati</taxon>
        <taxon>Thermodesulfobacteriota</taxon>
        <taxon>Desulfuromonadia</taxon>
        <taxon>Geobacterales</taxon>
        <taxon>Geobacteraceae</taxon>
        <taxon>Geomonas</taxon>
    </lineage>
</organism>
<keyword evidence="2" id="KW-1003">Cell membrane</keyword>
<accession>A0A6V8MCK2</accession>
<reference evidence="9" key="1">
    <citation type="submission" date="2020-06" db="EMBL/GenBank/DDBJ databases">
        <title>Draft genomic sequence of Geomonas sp. Red330.</title>
        <authorList>
            <person name="Itoh H."/>
            <person name="Zhenxing X."/>
            <person name="Ushijima N."/>
            <person name="Masuda Y."/>
            <person name="Shiratori Y."/>
            <person name="Senoo K."/>
        </authorList>
    </citation>
    <scope>NUCLEOTIDE SEQUENCE [LARGE SCALE GENOMIC DNA]</scope>
    <source>
        <strain evidence="9">Red330</strain>
    </source>
</reference>
<comment type="similarity">
    <text evidence="1">Belongs to the Lgt family.</text>
</comment>
<feature type="transmembrane region" description="Helical" evidence="7">
    <location>
        <begin position="318"/>
        <end position="336"/>
    </location>
</feature>
<keyword evidence="3" id="KW-0808">Transferase</keyword>
<dbReference type="GO" id="GO:0042158">
    <property type="term" value="P:lipoprotein biosynthetic process"/>
    <property type="evidence" value="ECO:0007669"/>
    <property type="project" value="InterPro"/>
</dbReference>
<evidence type="ECO:0000256" key="6">
    <source>
        <dbReference type="ARBA" id="ARBA00023136"/>
    </source>
</evidence>